<proteinExistence type="predicted"/>
<protein>
    <submittedName>
        <fullName evidence="1">Uncharacterized protein</fullName>
    </submittedName>
</protein>
<reference evidence="1" key="1">
    <citation type="journal article" date="2015" name="Nature">
        <title>Complex archaea that bridge the gap between prokaryotes and eukaryotes.</title>
        <authorList>
            <person name="Spang A."/>
            <person name="Saw J.H."/>
            <person name="Jorgensen S.L."/>
            <person name="Zaremba-Niedzwiedzka K."/>
            <person name="Martijn J."/>
            <person name="Lind A.E."/>
            <person name="van Eijk R."/>
            <person name="Schleper C."/>
            <person name="Guy L."/>
            <person name="Ettema T.J."/>
        </authorList>
    </citation>
    <scope>NUCLEOTIDE SEQUENCE</scope>
</reference>
<gene>
    <name evidence="1" type="ORF">LCGC14_2547950</name>
</gene>
<evidence type="ECO:0000313" key="1">
    <source>
        <dbReference type="EMBL" id="KKL11223.1"/>
    </source>
</evidence>
<name>A0A0F9DGX1_9ZZZZ</name>
<sequence>MSNERIVIEVYGDEADAQIAWRLIREMFRSKDIHADAVLFDGPLYAKTDNDFIEVRDNNE</sequence>
<dbReference type="EMBL" id="LAZR01041743">
    <property type="protein sequence ID" value="KKL11223.1"/>
    <property type="molecule type" value="Genomic_DNA"/>
</dbReference>
<comment type="caution">
    <text evidence="1">The sequence shown here is derived from an EMBL/GenBank/DDBJ whole genome shotgun (WGS) entry which is preliminary data.</text>
</comment>
<organism evidence="1">
    <name type="scientific">marine sediment metagenome</name>
    <dbReference type="NCBI Taxonomy" id="412755"/>
    <lineage>
        <taxon>unclassified sequences</taxon>
        <taxon>metagenomes</taxon>
        <taxon>ecological metagenomes</taxon>
    </lineage>
</organism>
<accession>A0A0F9DGX1</accession>
<dbReference type="AlphaFoldDB" id="A0A0F9DGX1"/>